<dbReference type="GO" id="GO:0005634">
    <property type="term" value="C:nucleus"/>
    <property type="evidence" value="ECO:0007669"/>
    <property type="project" value="UniProtKB-SubCell"/>
</dbReference>
<keyword evidence="5" id="KW-0808">Transferase</keyword>
<evidence type="ECO:0000313" key="18">
    <source>
        <dbReference type="Proteomes" id="UP001303373"/>
    </source>
</evidence>
<dbReference type="Proteomes" id="UP001303373">
    <property type="component" value="Chromosome 4"/>
</dbReference>
<evidence type="ECO:0000256" key="11">
    <source>
        <dbReference type="ARBA" id="ARBA00039894"/>
    </source>
</evidence>
<dbReference type="Gene3D" id="3.10.110.10">
    <property type="entry name" value="Ubiquitin Conjugating Enzyme"/>
    <property type="match status" value="2"/>
</dbReference>
<sequence>MSNANTSGAISRIAKELANIQKAQDLSLAVACRDSDVRTVRALIIGPPETAYEYGFFEFECKFTKEYPIKSPEVRCITTNGGKCRFNPNIYAEGKVCLSILGTWRGERGEEWSSAQGLESILLSIQSLMSANPYENEPGFENVKKTQKKPMAYIAKIRHETLRISVVQRLESMLGVHGVKDDHATRTSEASRDNLDVVNNSPQNEPNSDSDGVSTPATDSSAYEYDAEATYNALGEAEWDPFSDLLKRRFLWYYDCYVKSISSHMEEQRDGARFERMEFEYPPNSMEGHFGYATLLKRIHAIHAALADETASWLKAGILQVTAGSQLATQLAFQFEQLCHVWHSPTHQSATRIELSLPHPKNHFLWAITIFGAPSTNLDGGVFNLQFAISPNFPDVQPRVTFQTPISHHRVNSKGDFCYFPNRTDDIANHIETIVNSIADENPTYDPRAIINPELFSLYWGGDDKRKIYLRRLRRSAQDSSEF</sequence>
<keyword evidence="9" id="KW-0067">ATP-binding</keyword>
<dbReference type="SUPFAM" id="SSF54495">
    <property type="entry name" value="UBC-like"/>
    <property type="match status" value="2"/>
</dbReference>
<feature type="region of interest" description="Disordered" evidence="15">
    <location>
        <begin position="179"/>
        <end position="219"/>
    </location>
</feature>
<dbReference type="PROSITE" id="PS50127">
    <property type="entry name" value="UBC_2"/>
    <property type="match status" value="2"/>
</dbReference>
<keyword evidence="10" id="KW-0539">Nucleus</keyword>
<evidence type="ECO:0000256" key="1">
    <source>
        <dbReference type="ARBA" id="ARBA00004123"/>
    </source>
</evidence>
<dbReference type="SMART" id="SM00212">
    <property type="entry name" value="UBCc"/>
    <property type="match status" value="1"/>
</dbReference>
<protein>
    <recommendedName>
        <fullName evidence="11">Ubiquitin-conjugating enzyme E2 Z</fullName>
        <ecNumber evidence="3">2.3.2.23</ecNumber>
    </recommendedName>
    <alternativeName>
        <fullName evidence="12">E2 ubiquitin-conjugating enzyme Z</fullName>
    </alternativeName>
    <alternativeName>
        <fullName evidence="14">Ubiquitin carrier protein Z</fullName>
    </alternativeName>
    <alternativeName>
        <fullName evidence="13">Ubiquitin-protein ligase Z</fullName>
    </alternativeName>
</protein>
<dbReference type="PANTHER" id="PTHR46116:SF26">
    <property type="entry name" value="UBIQUITIN-CONJUGATING ENZYME E2 Z"/>
    <property type="match status" value="1"/>
</dbReference>
<dbReference type="Pfam" id="PF00179">
    <property type="entry name" value="UQ_con"/>
    <property type="match status" value="2"/>
</dbReference>
<dbReference type="CDD" id="cd23809">
    <property type="entry name" value="UBCc_UBE2Z"/>
    <property type="match status" value="1"/>
</dbReference>
<dbReference type="EC" id="2.3.2.23" evidence="3"/>
<dbReference type="GO" id="GO:0043066">
    <property type="term" value="P:negative regulation of apoptotic process"/>
    <property type="evidence" value="ECO:0007669"/>
    <property type="project" value="TreeGrafter"/>
</dbReference>
<evidence type="ECO:0000313" key="17">
    <source>
        <dbReference type="EMBL" id="WPH00126.1"/>
    </source>
</evidence>
<proteinExistence type="predicted"/>
<dbReference type="GO" id="GO:0061631">
    <property type="term" value="F:ubiquitin conjugating enzyme activity"/>
    <property type="evidence" value="ECO:0007669"/>
    <property type="project" value="UniProtKB-EC"/>
</dbReference>
<evidence type="ECO:0000256" key="13">
    <source>
        <dbReference type="ARBA" id="ARBA00042316"/>
    </source>
</evidence>
<feature type="domain" description="UBC core" evidence="16">
    <location>
        <begin position="326"/>
        <end position="483"/>
    </location>
</feature>
<evidence type="ECO:0000256" key="7">
    <source>
        <dbReference type="ARBA" id="ARBA00022741"/>
    </source>
</evidence>
<evidence type="ECO:0000256" key="8">
    <source>
        <dbReference type="ARBA" id="ARBA00022786"/>
    </source>
</evidence>
<feature type="compositionally biased region" description="Polar residues" evidence="15">
    <location>
        <begin position="197"/>
        <end position="219"/>
    </location>
</feature>
<evidence type="ECO:0000259" key="16">
    <source>
        <dbReference type="PROSITE" id="PS50127"/>
    </source>
</evidence>
<evidence type="ECO:0000256" key="9">
    <source>
        <dbReference type="ARBA" id="ARBA00022840"/>
    </source>
</evidence>
<dbReference type="InterPro" id="IPR000608">
    <property type="entry name" value="UBC"/>
</dbReference>
<keyword evidence="6" id="KW-0053">Apoptosis</keyword>
<keyword evidence="4" id="KW-0963">Cytoplasm</keyword>
<reference evidence="17 18" key="1">
    <citation type="submission" date="2023-11" db="EMBL/GenBank/DDBJ databases">
        <title>An acidophilic fungus is an integral part of prey digestion in a carnivorous sundew plant.</title>
        <authorList>
            <person name="Tsai I.J."/>
        </authorList>
    </citation>
    <scope>NUCLEOTIDE SEQUENCE [LARGE SCALE GENOMIC DNA]</scope>
    <source>
        <strain evidence="17">169a</strain>
    </source>
</reference>
<comment type="subcellular location">
    <subcellularLocation>
        <location evidence="2">Cytoplasm</location>
    </subcellularLocation>
    <subcellularLocation>
        <location evidence="1">Nucleus</location>
    </subcellularLocation>
</comment>
<keyword evidence="18" id="KW-1185">Reference proteome</keyword>
<dbReference type="GO" id="GO:0005524">
    <property type="term" value="F:ATP binding"/>
    <property type="evidence" value="ECO:0007669"/>
    <property type="project" value="UniProtKB-KW"/>
</dbReference>
<evidence type="ECO:0000256" key="6">
    <source>
        <dbReference type="ARBA" id="ARBA00022703"/>
    </source>
</evidence>
<gene>
    <name evidence="17" type="ORF">R9X50_00294900</name>
</gene>
<dbReference type="CDD" id="cd00195">
    <property type="entry name" value="UBCc_UEV"/>
    <property type="match status" value="1"/>
</dbReference>
<feature type="compositionally biased region" description="Basic and acidic residues" evidence="15">
    <location>
        <begin position="179"/>
        <end position="195"/>
    </location>
</feature>
<keyword evidence="7" id="KW-0547">Nucleotide-binding</keyword>
<feature type="domain" description="UBC core" evidence="16">
    <location>
        <begin position="8"/>
        <end position="166"/>
    </location>
</feature>
<dbReference type="GO" id="GO:0004869">
    <property type="term" value="F:cysteine-type endopeptidase inhibitor activity"/>
    <property type="evidence" value="ECO:0007669"/>
    <property type="project" value="TreeGrafter"/>
</dbReference>
<dbReference type="GO" id="GO:0006915">
    <property type="term" value="P:apoptotic process"/>
    <property type="evidence" value="ECO:0007669"/>
    <property type="project" value="UniProtKB-KW"/>
</dbReference>
<evidence type="ECO:0000256" key="12">
    <source>
        <dbReference type="ARBA" id="ARBA00041798"/>
    </source>
</evidence>
<name>A0AAQ3R3V9_9PEZI</name>
<accession>A0AAQ3R3V9</accession>
<dbReference type="InterPro" id="IPR016135">
    <property type="entry name" value="UBQ-conjugating_enzyme/RWD"/>
</dbReference>
<keyword evidence="8" id="KW-0833">Ubl conjugation pathway</keyword>
<dbReference type="GO" id="GO:0005737">
    <property type="term" value="C:cytoplasm"/>
    <property type="evidence" value="ECO:0007669"/>
    <property type="project" value="UniProtKB-SubCell"/>
</dbReference>
<evidence type="ECO:0000256" key="2">
    <source>
        <dbReference type="ARBA" id="ARBA00004496"/>
    </source>
</evidence>
<evidence type="ECO:0000256" key="3">
    <source>
        <dbReference type="ARBA" id="ARBA00012486"/>
    </source>
</evidence>
<dbReference type="PANTHER" id="PTHR46116">
    <property type="entry name" value="(E3-INDEPENDENT) E2 UBIQUITIN-CONJUGATING ENZYME"/>
    <property type="match status" value="1"/>
</dbReference>
<organism evidence="17 18">
    <name type="scientific">Acrodontium crateriforme</name>
    <dbReference type="NCBI Taxonomy" id="150365"/>
    <lineage>
        <taxon>Eukaryota</taxon>
        <taxon>Fungi</taxon>
        <taxon>Dikarya</taxon>
        <taxon>Ascomycota</taxon>
        <taxon>Pezizomycotina</taxon>
        <taxon>Dothideomycetes</taxon>
        <taxon>Dothideomycetidae</taxon>
        <taxon>Mycosphaerellales</taxon>
        <taxon>Teratosphaeriaceae</taxon>
        <taxon>Acrodontium</taxon>
    </lineage>
</organism>
<evidence type="ECO:0000256" key="5">
    <source>
        <dbReference type="ARBA" id="ARBA00022679"/>
    </source>
</evidence>
<evidence type="ECO:0000256" key="14">
    <source>
        <dbReference type="ARBA" id="ARBA00042401"/>
    </source>
</evidence>
<evidence type="ECO:0000256" key="10">
    <source>
        <dbReference type="ARBA" id="ARBA00023242"/>
    </source>
</evidence>
<dbReference type="EMBL" id="CP138583">
    <property type="protein sequence ID" value="WPH00126.1"/>
    <property type="molecule type" value="Genomic_DNA"/>
</dbReference>
<evidence type="ECO:0000256" key="4">
    <source>
        <dbReference type="ARBA" id="ARBA00022490"/>
    </source>
</evidence>
<evidence type="ECO:0000256" key="15">
    <source>
        <dbReference type="SAM" id="MobiDB-lite"/>
    </source>
</evidence>
<dbReference type="AlphaFoldDB" id="A0AAQ3R3V9"/>